<dbReference type="InterPro" id="IPR001279">
    <property type="entry name" value="Metallo-B-lactamas"/>
</dbReference>
<name>A0A5B8KUU4_9HYPH</name>
<dbReference type="Gene3D" id="3.60.15.10">
    <property type="entry name" value="Ribonuclease Z/Hydroxyacylglutathione hydrolase-like"/>
    <property type="match status" value="1"/>
</dbReference>
<dbReference type="PANTHER" id="PTHR43084">
    <property type="entry name" value="PERSULFIDE DIOXYGENASE ETHE1"/>
    <property type="match status" value="1"/>
</dbReference>
<dbReference type="GO" id="GO:0070813">
    <property type="term" value="P:hydrogen sulfide metabolic process"/>
    <property type="evidence" value="ECO:0007669"/>
    <property type="project" value="TreeGrafter"/>
</dbReference>
<dbReference type="KEGG" id="niy:FQ775_02830"/>
<evidence type="ECO:0000313" key="4">
    <source>
        <dbReference type="Proteomes" id="UP000321389"/>
    </source>
</evidence>
<keyword evidence="1" id="KW-0479">Metal-binding</keyword>
<dbReference type="OrthoDB" id="9784009at2"/>
<protein>
    <submittedName>
        <fullName evidence="3">MBL fold metallo-hydrolase</fullName>
    </submittedName>
</protein>
<dbReference type="SUPFAM" id="SSF56281">
    <property type="entry name" value="Metallo-hydrolase/oxidoreductase"/>
    <property type="match status" value="1"/>
</dbReference>
<dbReference type="GO" id="GO:0016787">
    <property type="term" value="F:hydrolase activity"/>
    <property type="evidence" value="ECO:0007669"/>
    <property type="project" value="UniProtKB-KW"/>
</dbReference>
<dbReference type="CDD" id="cd07724">
    <property type="entry name" value="POD-like_MBL-fold"/>
    <property type="match status" value="1"/>
</dbReference>
<sequence>MLTRESPSSGPTSPRVVAFYEEPTGSVQYVAIDENTKQCALIDIVLGFDPASATTDTKAAEEVLRFVERDGLEVAWILDTHPHADHLMASHWLKERTGAQTAIGEKVGDVAELWRELYNTPTAFDPERDFDRLLKGGETFQVGSLPVSVLFSPGHTLASITYLVGDDAAFVHDTFMHVDFGTARTDFPGGSARTLYGTLQKLLDLPDETRLFVGHDYGTEERDEPAWEATVATHREHNKHVGGGVSEEEFVRLREERDASLGLPDRMLFALQVNLRGGRLPPAEADGNHYFRIPANRF</sequence>
<dbReference type="InterPro" id="IPR036866">
    <property type="entry name" value="RibonucZ/Hydroxyglut_hydro"/>
</dbReference>
<dbReference type="InterPro" id="IPR044528">
    <property type="entry name" value="POD-like_MBL-fold"/>
</dbReference>
<dbReference type="EMBL" id="CP042301">
    <property type="protein sequence ID" value="QDY99393.1"/>
    <property type="molecule type" value="Genomic_DNA"/>
</dbReference>
<dbReference type="GO" id="GO:0006749">
    <property type="term" value="P:glutathione metabolic process"/>
    <property type="evidence" value="ECO:0007669"/>
    <property type="project" value="InterPro"/>
</dbReference>
<evidence type="ECO:0000256" key="1">
    <source>
        <dbReference type="ARBA" id="ARBA00022723"/>
    </source>
</evidence>
<keyword evidence="4" id="KW-1185">Reference proteome</keyword>
<dbReference type="Pfam" id="PF00753">
    <property type="entry name" value="Lactamase_B"/>
    <property type="match status" value="1"/>
</dbReference>
<evidence type="ECO:0000259" key="2">
    <source>
        <dbReference type="SMART" id="SM00849"/>
    </source>
</evidence>
<dbReference type="AlphaFoldDB" id="A0A5B8KUU4"/>
<accession>A0A5B8KUU4</accession>
<dbReference type="PANTHER" id="PTHR43084:SF1">
    <property type="entry name" value="PERSULFIDE DIOXYGENASE ETHE1, MITOCHONDRIAL"/>
    <property type="match status" value="1"/>
</dbReference>
<reference evidence="3" key="1">
    <citation type="submission" date="2020-04" db="EMBL/GenBank/DDBJ databases">
        <title>Nitratireductor sp. nov. isolated from mangrove soil.</title>
        <authorList>
            <person name="Ye Y."/>
        </authorList>
    </citation>
    <scope>NUCLEOTIDE SEQUENCE</scope>
    <source>
        <strain evidence="3">SY7</strain>
    </source>
</reference>
<evidence type="ECO:0000313" key="3">
    <source>
        <dbReference type="EMBL" id="QDY99393.1"/>
    </source>
</evidence>
<dbReference type="Proteomes" id="UP000321389">
    <property type="component" value="Chromosome"/>
</dbReference>
<proteinExistence type="predicted"/>
<dbReference type="GO" id="GO:0046872">
    <property type="term" value="F:metal ion binding"/>
    <property type="evidence" value="ECO:0007669"/>
    <property type="project" value="UniProtKB-KW"/>
</dbReference>
<feature type="domain" description="Metallo-beta-lactamase" evidence="2">
    <location>
        <begin position="25"/>
        <end position="215"/>
    </location>
</feature>
<gene>
    <name evidence="3" type="ORF">FQ775_02830</name>
</gene>
<organism evidence="3 4">
    <name type="scientific">Nitratireductor mangrovi</name>
    <dbReference type="NCBI Taxonomy" id="2599600"/>
    <lineage>
        <taxon>Bacteria</taxon>
        <taxon>Pseudomonadati</taxon>
        <taxon>Pseudomonadota</taxon>
        <taxon>Alphaproteobacteria</taxon>
        <taxon>Hyphomicrobiales</taxon>
        <taxon>Phyllobacteriaceae</taxon>
        <taxon>Nitratireductor</taxon>
    </lineage>
</organism>
<dbReference type="SMART" id="SM00849">
    <property type="entry name" value="Lactamase_B"/>
    <property type="match status" value="1"/>
</dbReference>
<dbReference type="InterPro" id="IPR051682">
    <property type="entry name" value="Mito_Persulfide_Diox"/>
</dbReference>
<dbReference type="GO" id="GO:0050313">
    <property type="term" value="F:sulfur dioxygenase activity"/>
    <property type="evidence" value="ECO:0007669"/>
    <property type="project" value="InterPro"/>
</dbReference>